<reference evidence="1" key="1">
    <citation type="submission" date="2020-10" db="EMBL/GenBank/DDBJ databases">
        <authorList>
            <person name="Gilroy R."/>
        </authorList>
    </citation>
    <scope>NUCLEOTIDE SEQUENCE</scope>
    <source>
        <strain evidence="1">CHK190-19873</strain>
    </source>
</reference>
<evidence type="ECO:0000313" key="1">
    <source>
        <dbReference type="EMBL" id="HIS30224.1"/>
    </source>
</evidence>
<evidence type="ECO:0000313" key="2">
    <source>
        <dbReference type="Proteomes" id="UP000823935"/>
    </source>
</evidence>
<dbReference type="AlphaFoldDB" id="A0A9D1EQY0"/>
<dbReference type="EMBL" id="DVIQ01000007">
    <property type="protein sequence ID" value="HIS30224.1"/>
    <property type="molecule type" value="Genomic_DNA"/>
</dbReference>
<accession>A0A9D1EQY0</accession>
<proteinExistence type="predicted"/>
<reference evidence="1" key="2">
    <citation type="journal article" date="2021" name="PeerJ">
        <title>Extensive microbial diversity within the chicken gut microbiome revealed by metagenomics and culture.</title>
        <authorList>
            <person name="Gilroy R."/>
            <person name="Ravi A."/>
            <person name="Getino M."/>
            <person name="Pursley I."/>
            <person name="Horton D.L."/>
            <person name="Alikhan N.F."/>
            <person name="Baker D."/>
            <person name="Gharbi K."/>
            <person name="Hall N."/>
            <person name="Watson M."/>
            <person name="Adriaenssens E.M."/>
            <person name="Foster-Nyarko E."/>
            <person name="Jarju S."/>
            <person name="Secka A."/>
            <person name="Antonio M."/>
            <person name="Oren A."/>
            <person name="Chaudhuri R.R."/>
            <person name="La Ragione R."/>
            <person name="Hildebrand F."/>
            <person name="Pallen M.J."/>
        </authorList>
    </citation>
    <scope>NUCLEOTIDE SEQUENCE</scope>
    <source>
        <strain evidence="1">CHK190-19873</strain>
    </source>
</reference>
<dbReference type="Pfam" id="PF19642">
    <property type="entry name" value="DUF6145"/>
    <property type="match status" value="1"/>
</dbReference>
<protein>
    <submittedName>
        <fullName evidence="1">Uncharacterized protein</fullName>
    </submittedName>
</protein>
<comment type="caution">
    <text evidence="1">The sequence shown here is derived from an EMBL/GenBank/DDBJ whole genome shotgun (WGS) entry which is preliminary data.</text>
</comment>
<organism evidence="1 2">
    <name type="scientific">Candidatus Limivivens intestinipullorum</name>
    <dbReference type="NCBI Taxonomy" id="2840858"/>
    <lineage>
        <taxon>Bacteria</taxon>
        <taxon>Bacillati</taxon>
        <taxon>Bacillota</taxon>
        <taxon>Clostridia</taxon>
        <taxon>Lachnospirales</taxon>
        <taxon>Lachnospiraceae</taxon>
        <taxon>Lachnospiraceae incertae sedis</taxon>
        <taxon>Candidatus Limivivens</taxon>
    </lineage>
</organism>
<sequence>MCRKCCRKEEIDLEKNVVLCGASRYEEKYYLNPDFAKLPGSIQDELKILCVLFTQEIGGILTLEFEPDGTLCLRTEAKESDFNYDEIGGVLKIKEIQREKRELFEALEMYYKTFFLHS</sequence>
<gene>
    <name evidence="1" type="ORF">IAB44_01530</name>
</gene>
<dbReference type="InterPro" id="IPR046143">
    <property type="entry name" value="DUF6145"/>
</dbReference>
<name>A0A9D1EQY0_9FIRM</name>
<dbReference type="Proteomes" id="UP000823935">
    <property type="component" value="Unassembled WGS sequence"/>
</dbReference>